<dbReference type="RefSeq" id="XP_043014748.1">
    <property type="nucleotide sequence ID" value="XM_043146048.1"/>
</dbReference>
<evidence type="ECO:0000313" key="3">
    <source>
        <dbReference type="Proteomes" id="UP001049176"/>
    </source>
</evidence>
<dbReference type="KEGG" id="more:E1B28_000241"/>
<name>A0A9P8AE94_9AGAR</name>
<dbReference type="InterPro" id="IPR003781">
    <property type="entry name" value="CoA-bd"/>
</dbReference>
<dbReference type="GeneID" id="66069317"/>
<protein>
    <recommendedName>
        <fullName evidence="1">CoA-binding domain-containing protein</fullName>
    </recommendedName>
</protein>
<proteinExistence type="predicted"/>
<dbReference type="Pfam" id="PF13380">
    <property type="entry name" value="CoA_binding_2"/>
    <property type="match status" value="1"/>
</dbReference>
<evidence type="ECO:0000259" key="1">
    <source>
        <dbReference type="SMART" id="SM00881"/>
    </source>
</evidence>
<dbReference type="InterPro" id="IPR036291">
    <property type="entry name" value="NAD(P)-bd_dom_sf"/>
</dbReference>
<keyword evidence="3" id="KW-1185">Reference proteome</keyword>
<dbReference type="PANTHER" id="PTHR33303">
    <property type="entry name" value="CYTOPLASMIC PROTEIN-RELATED"/>
    <property type="match status" value="1"/>
</dbReference>
<dbReference type="Proteomes" id="UP001049176">
    <property type="component" value="Chromosome 1"/>
</dbReference>
<dbReference type="PANTHER" id="PTHR33303:SF2">
    <property type="entry name" value="COA-BINDING DOMAIN-CONTAINING PROTEIN"/>
    <property type="match status" value="1"/>
</dbReference>
<dbReference type="SMART" id="SM00881">
    <property type="entry name" value="CoA_binding"/>
    <property type="match status" value="1"/>
</dbReference>
<organism evidence="2 3">
    <name type="scientific">Marasmius oreades</name>
    <name type="common">fairy-ring Marasmius</name>
    <dbReference type="NCBI Taxonomy" id="181124"/>
    <lineage>
        <taxon>Eukaryota</taxon>
        <taxon>Fungi</taxon>
        <taxon>Dikarya</taxon>
        <taxon>Basidiomycota</taxon>
        <taxon>Agaricomycotina</taxon>
        <taxon>Agaricomycetes</taxon>
        <taxon>Agaricomycetidae</taxon>
        <taxon>Agaricales</taxon>
        <taxon>Marasmiineae</taxon>
        <taxon>Marasmiaceae</taxon>
        <taxon>Marasmius</taxon>
    </lineage>
</organism>
<sequence>MVVKSQLQKRFLSNPLFAVVGASKIESKSGTKVLRWYKNRVFKVQPIHPREVELEGIRTIKSLEGLPLPSSTSVSIITPPPVTLNILKQAKALGVPYLWLQPGAEDASVINFIEENALNVIYGGPCILRDGDEIRHELRNI</sequence>
<dbReference type="OrthoDB" id="5138418at2759"/>
<accession>A0A9P8AE94</accession>
<dbReference type="EMBL" id="CM032181">
    <property type="protein sequence ID" value="KAG7098278.1"/>
    <property type="molecule type" value="Genomic_DNA"/>
</dbReference>
<evidence type="ECO:0000313" key="2">
    <source>
        <dbReference type="EMBL" id="KAG7098278.1"/>
    </source>
</evidence>
<dbReference type="AlphaFoldDB" id="A0A9P8AE94"/>
<gene>
    <name evidence="2" type="ORF">E1B28_000241</name>
</gene>
<feature type="domain" description="CoA-binding" evidence="1">
    <location>
        <begin position="12"/>
        <end position="104"/>
    </location>
</feature>
<comment type="caution">
    <text evidence="2">The sequence shown here is derived from an EMBL/GenBank/DDBJ whole genome shotgun (WGS) entry which is preliminary data.</text>
</comment>
<dbReference type="SUPFAM" id="SSF51735">
    <property type="entry name" value="NAD(P)-binding Rossmann-fold domains"/>
    <property type="match status" value="1"/>
</dbReference>
<reference evidence="2" key="1">
    <citation type="journal article" date="2021" name="Genome Biol. Evol.">
        <title>The assembled and annotated genome of the fairy-ring fungus Marasmius oreades.</title>
        <authorList>
            <person name="Hiltunen M."/>
            <person name="Ament-Velasquez S.L."/>
            <person name="Johannesson H."/>
        </authorList>
    </citation>
    <scope>NUCLEOTIDE SEQUENCE</scope>
    <source>
        <strain evidence="2">03SP1</strain>
    </source>
</reference>
<dbReference type="Gene3D" id="3.40.50.720">
    <property type="entry name" value="NAD(P)-binding Rossmann-like Domain"/>
    <property type="match status" value="1"/>
</dbReference>